<accession>A0A2W4CMB3</accession>
<dbReference type="EMBL" id="PCDP01000038">
    <property type="protein sequence ID" value="PZM12088.1"/>
    <property type="molecule type" value="Genomic_DNA"/>
</dbReference>
<dbReference type="Proteomes" id="UP000248925">
    <property type="component" value="Unassembled WGS sequence"/>
</dbReference>
<reference evidence="1 2" key="1">
    <citation type="journal article" date="2018" name="Sci. Rep.">
        <title>Rhizobium tumorigenes sp. nov., a novel plant tumorigenic bacterium isolated from cane gall tumors on thornless blackberry.</title>
        <authorList>
            <person name="Kuzmanovi N."/>
            <person name="Smalla K."/>
            <person name="Gronow S."/>
            <person name="PuBawska J."/>
        </authorList>
    </citation>
    <scope>NUCLEOTIDE SEQUENCE [LARGE SCALE GENOMIC DNA]</scope>
    <source>
        <strain evidence="1 2">CCBAU 85046</strain>
    </source>
</reference>
<comment type="caution">
    <text evidence="1">The sequence shown here is derived from an EMBL/GenBank/DDBJ whole genome shotgun (WGS) entry which is preliminary data.</text>
</comment>
<proteinExistence type="predicted"/>
<keyword evidence="2" id="KW-1185">Reference proteome</keyword>
<dbReference type="RefSeq" id="WP_111161704.1">
    <property type="nucleotide sequence ID" value="NZ_PCDP01000038.1"/>
</dbReference>
<name>A0A2W4CMB3_9HYPH</name>
<sequence length="223" mass="25337">MFLRRPVKWIAIDEFFDYTKDTPHFLRGAVRGFFALPIFIASMTLSVLPAWPGDDRSTGDPNIGLEDKSCYDLNRAYERLNNSGRMTSNIYELYPNGNTRLFLQARVIDRGFFEKIEESPWNGYPRLPIHTTIDALTGLPVLTSCQYQGVETVLGEPALRYAAGWRRSGWEASLDAWVSSASGRIVKTVSHYRQGMAEFSFPVALQTMDYERSHAIEPQNLGQ</sequence>
<dbReference type="OrthoDB" id="8099762at2"/>
<protein>
    <submittedName>
        <fullName evidence="1">Uncharacterized protein</fullName>
    </submittedName>
</protein>
<dbReference type="AlphaFoldDB" id="A0A2W4CMB3"/>
<gene>
    <name evidence="1" type="ORF">CPY51_18480</name>
</gene>
<evidence type="ECO:0000313" key="2">
    <source>
        <dbReference type="Proteomes" id="UP000248925"/>
    </source>
</evidence>
<organism evidence="1 2">
    <name type="scientific">Rhizobium tubonense</name>
    <dbReference type="NCBI Taxonomy" id="484088"/>
    <lineage>
        <taxon>Bacteria</taxon>
        <taxon>Pseudomonadati</taxon>
        <taxon>Pseudomonadota</taxon>
        <taxon>Alphaproteobacteria</taxon>
        <taxon>Hyphomicrobiales</taxon>
        <taxon>Rhizobiaceae</taxon>
        <taxon>Rhizobium/Agrobacterium group</taxon>
        <taxon>Rhizobium</taxon>
    </lineage>
</organism>
<evidence type="ECO:0000313" key="1">
    <source>
        <dbReference type="EMBL" id="PZM12088.1"/>
    </source>
</evidence>